<dbReference type="PANTHER" id="PTHR14949">
    <property type="entry name" value="EGF-LIKE-DOMAIN, MULTIPLE 7, 8"/>
    <property type="match status" value="1"/>
</dbReference>
<evidence type="ECO:0000256" key="1">
    <source>
        <dbReference type="ARBA" id="ARBA00022729"/>
    </source>
</evidence>
<dbReference type="GeneTree" id="ENSGT00940000163868"/>
<dbReference type="Ensembl" id="ENSPKIT00000011739.1">
    <property type="protein sequence ID" value="ENSPKIP00000030903.1"/>
    <property type="gene ID" value="ENSPKIG00000011605.1"/>
</dbReference>
<evidence type="ECO:0000313" key="5">
    <source>
        <dbReference type="Ensembl" id="ENSPKIP00000030903.1"/>
    </source>
</evidence>
<dbReference type="STRING" id="1676925.ENSPKIP00000030903"/>
<accession>A0A3B3SKM8</accession>
<feature type="domain" description="UMOD/GP2/OIT3-like D8C" evidence="4">
    <location>
        <begin position="75"/>
        <end position="166"/>
    </location>
</feature>
<dbReference type="GO" id="GO:0009986">
    <property type="term" value="C:cell surface"/>
    <property type="evidence" value="ECO:0007669"/>
    <property type="project" value="TreeGrafter"/>
</dbReference>
<dbReference type="AlphaFoldDB" id="A0A3B3SKM8"/>
<reference evidence="5" key="1">
    <citation type="submission" date="2025-08" db="UniProtKB">
        <authorList>
            <consortium name="Ensembl"/>
        </authorList>
    </citation>
    <scope>IDENTIFICATION</scope>
</reference>
<keyword evidence="1 3" id="KW-0732">Signal</keyword>
<dbReference type="Pfam" id="PF23283">
    <property type="entry name" value="D8C_UMOD"/>
    <property type="match status" value="1"/>
</dbReference>
<dbReference type="GO" id="GO:0005576">
    <property type="term" value="C:extracellular region"/>
    <property type="evidence" value="ECO:0007669"/>
    <property type="project" value="TreeGrafter"/>
</dbReference>
<dbReference type="GO" id="GO:0005102">
    <property type="term" value="F:signaling receptor binding"/>
    <property type="evidence" value="ECO:0007669"/>
    <property type="project" value="TreeGrafter"/>
</dbReference>
<dbReference type="InterPro" id="IPR050969">
    <property type="entry name" value="Dev_Signal_Modulators"/>
</dbReference>
<dbReference type="PANTHER" id="PTHR14949:SF53">
    <property type="entry name" value="VON WILLEBRAND FACTOR D AND EGF DOMAIN-CONTAINING PROTEIN"/>
    <property type="match status" value="1"/>
</dbReference>
<feature type="signal peptide" evidence="3">
    <location>
        <begin position="1"/>
        <end position="24"/>
    </location>
</feature>
<evidence type="ECO:0000259" key="4">
    <source>
        <dbReference type="Pfam" id="PF23283"/>
    </source>
</evidence>
<name>A0A3B3SKM8_9TELE</name>
<evidence type="ECO:0000256" key="2">
    <source>
        <dbReference type="ARBA" id="ARBA00023157"/>
    </source>
</evidence>
<keyword evidence="2" id="KW-1015">Disulfide bond</keyword>
<sequence>MRDEVCVTRFFISLLVSLSSRVYCRPAPPLECTADGHTLLQNPYRSTSFSSQRLQQSSLQALVCDHSLAPGWYQFQIFDKPAVMPTECVEVNHCGTQAPVWLSLREGETLPQPLQIKQMTACATWQFYFSSSKDCCLFRIPVTVRNCGDFFVYLLQPTQGCMGYCAQGECSGSLHVDCVGLLHQL</sequence>
<evidence type="ECO:0000313" key="6">
    <source>
        <dbReference type="Proteomes" id="UP000261540"/>
    </source>
</evidence>
<feature type="chain" id="PRO_5017244493" description="UMOD/GP2/OIT3-like D8C domain-containing protein" evidence="3">
    <location>
        <begin position="25"/>
        <end position="185"/>
    </location>
</feature>
<reference evidence="5" key="2">
    <citation type="submission" date="2025-09" db="UniProtKB">
        <authorList>
            <consortium name="Ensembl"/>
        </authorList>
    </citation>
    <scope>IDENTIFICATION</scope>
</reference>
<dbReference type="Proteomes" id="UP000261540">
    <property type="component" value="Unplaced"/>
</dbReference>
<evidence type="ECO:0000256" key="3">
    <source>
        <dbReference type="SAM" id="SignalP"/>
    </source>
</evidence>
<dbReference type="InterPro" id="IPR057774">
    <property type="entry name" value="D8C_UMOD/GP2/OIT3-like"/>
</dbReference>
<organism evidence="5 6">
    <name type="scientific">Paramormyrops kingsleyae</name>
    <dbReference type="NCBI Taxonomy" id="1676925"/>
    <lineage>
        <taxon>Eukaryota</taxon>
        <taxon>Metazoa</taxon>
        <taxon>Chordata</taxon>
        <taxon>Craniata</taxon>
        <taxon>Vertebrata</taxon>
        <taxon>Euteleostomi</taxon>
        <taxon>Actinopterygii</taxon>
        <taxon>Neopterygii</taxon>
        <taxon>Teleostei</taxon>
        <taxon>Osteoglossocephala</taxon>
        <taxon>Osteoglossomorpha</taxon>
        <taxon>Osteoglossiformes</taxon>
        <taxon>Mormyridae</taxon>
        <taxon>Paramormyrops</taxon>
    </lineage>
</organism>
<keyword evidence="6" id="KW-1185">Reference proteome</keyword>
<proteinExistence type="predicted"/>
<protein>
    <recommendedName>
        <fullName evidence="4">UMOD/GP2/OIT3-like D8C domain-containing protein</fullName>
    </recommendedName>
</protein>